<comment type="subcellular location">
    <subcellularLocation>
        <location evidence="1">Membrane</location>
        <topology evidence="1">Multi-pass membrane protein</topology>
    </subcellularLocation>
</comment>
<keyword evidence="5 8" id="KW-1133">Transmembrane helix</keyword>
<comment type="caution">
    <text evidence="9">The sequence shown here is derived from an EMBL/GenBank/DDBJ whole genome shotgun (WGS) entry which is preliminary data.</text>
</comment>
<feature type="compositionally biased region" description="Gly residues" evidence="7">
    <location>
        <begin position="254"/>
        <end position="267"/>
    </location>
</feature>
<feature type="transmembrane region" description="Helical" evidence="8">
    <location>
        <begin position="108"/>
        <end position="127"/>
    </location>
</feature>
<name>A0ABV9HH41_9MICO</name>
<organism evidence="9 10">
    <name type="scientific">Promicromonospora alba</name>
    <dbReference type="NCBI Taxonomy" id="1616110"/>
    <lineage>
        <taxon>Bacteria</taxon>
        <taxon>Bacillati</taxon>
        <taxon>Actinomycetota</taxon>
        <taxon>Actinomycetes</taxon>
        <taxon>Micrococcales</taxon>
        <taxon>Promicromonosporaceae</taxon>
        <taxon>Promicromonospora</taxon>
    </lineage>
</organism>
<keyword evidence="3" id="KW-1003">Cell membrane</keyword>
<evidence type="ECO:0000256" key="5">
    <source>
        <dbReference type="ARBA" id="ARBA00022989"/>
    </source>
</evidence>
<feature type="transmembrane region" description="Helical" evidence="8">
    <location>
        <begin position="42"/>
        <end position="63"/>
    </location>
</feature>
<evidence type="ECO:0000256" key="7">
    <source>
        <dbReference type="SAM" id="MobiDB-lite"/>
    </source>
</evidence>
<keyword evidence="2" id="KW-0813">Transport</keyword>
<dbReference type="PANTHER" id="PTHR36838">
    <property type="entry name" value="AUXIN EFFLUX CARRIER FAMILY PROTEIN"/>
    <property type="match status" value="1"/>
</dbReference>
<feature type="region of interest" description="Disordered" evidence="7">
    <location>
        <begin position="250"/>
        <end position="283"/>
    </location>
</feature>
<feature type="compositionally biased region" description="Low complexity" evidence="7">
    <location>
        <begin position="268"/>
        <end position="283"/>
    </location>
</feature>
<keyword evidence="6 8" id="KW-0472">Membrane</keyword>
<feature type="transmembrane region" description="Helical" evidence="8">
    <location>
        <begin position="359"/>
        <end position="378"/>
    </location>
</feature>
<dbReference type="InterPro" id="IPR004776">
    <property type="entry name" value="Mem_transp_PIN-like"/>
</dbReference>
<evidence type="ECO:0000313" key="10">
    <source>
        <dbReference type="Proteomes" id="UP001596011"/>
    </source>
</evidence>
<evidence type="ECO:0000256" key="6">
    <source>
        <dbReference type="ARBA" id="ARBA00023136"/>
    </source>
</evidence>
<feature type="transmembrane region" description="Helical" evidence="8">
    <location>
        <begin position="292"/>
        <end position="313"/>
    </location>
</feature>
<evidence type="ECO:0000256" key="4">
    <source>
        <dbReference type="ARBA" id="ARBA00022692"/>
    </source>
</evidence>
<evidence type="ECO:0000256" key="3">
    <source>
        <dbReference type="ARBA" id="ARBA00022475"/>
    </source>
</evidence>
<sequence>MGCIVALGWVIQRRGLLAGHRISRGAAGPGAGAADDGAGARAILATLSFTICAPALMFSTLAGTDLAHVVSRGAAVTWATTAALALFTAAVARWVLRLPAGPTAVTTLAAVYVNGGNIGIPLAVYLFDDALAVVPTLLFQLLVLAPLTLAVLDRSGAASGGVPGSAEAGARRTSARSGWTSVVHVLLAAVRNPITVGTLAGLLVAVVSELTGARLPEVALIPFDLIGAAAPPLGLLTFGMTLAVPMPALTPPGSGSGSQHGSDGGPAAGPDAAPTAPATPASTPWWTGRDRLLVRAVVALAVLVRNVLHPLAAWVVGNAVGLDPAALALVVTMAALPTAVNVTTYATRYGVFDGVAARATVWTTALCVPVLVAVGALTG</sequence>
<protein>
    <submittedName>
        <fullName evidence="9">AEC family transporter</fullName>
    </submittedName>
</protein>
<feature type="transmembrane region" description="Helical" evidence="8">
    <location>
        <begin position="133"/>
        <end position="152"/>
    </location>
</feature>
<gene>
    <name evidence="9" type="ORF">ACFO6V_12845</name>
</gene>
<keyword evidence="4 8" id="KW-0812">Transmembrane</keyword>
<accession>A0ABV9HH41</accession>
<keyword evidence="10" id="KW-1185">Reference proteome</keyword>
<dbReference type="Pfam" id="PF03547">
    <property type="entry name" value="Mem_trans"/>
    <property type="match status" value="1"/>
</dbReference>
<evidence type="ECO:0000256" key="1">
    <source>
        <dbReference type="ARBA" id="ARBA00004141"/>
    </source>
</evidence>
<evidence type="ECO:0000313" key="9">
    <source>
        <dbReference type="EMBL" id="MFC4629127.1"/>
    </source>
</evidence>
<dbReference type="Proteomes" id="UP001596011">
    <property type="component" value="Unassembled WGS sequence"/>
</dbReference>
<reference evidence="10" key="1">
    <citation type="journal article" date="2019" name="Int. J. Syst. Evol. Microbiol.">
        <title>The Global Catalogue of Microorganisms (GCM) 10K type strain sequencing project: providing services to taxonomists for standard genome sequencing and annotation.</title>
        <authorList>
            <consortium name="The Broad Institute Genomics Platform"/>
            <consortium name="The Broad Institute Genome Sequencing Center for Infectious Disease"/>
            <person name="Wu L."/>
            <person name="Ma J."/>
        </authorList>
    </citation>
    <scope>NUCLEOTIDE SEQUENCE [LARGE SCALE GENOMIC DNA]</scope>
    <source>
        <strain evidence="10">CCUG 42722</strain>
    </source>
</reference>
<dbReference type="PANTHER" id="PTHR36838:SF3">
    <property type="entry name" value="TRANSPORTER AUXIN EFFLUX CARRIER EC FAMILY"/>
    <property type="match status" value="1"/>
</dbReference>
<dbReference type="EMBL" id="JBHSFI010000004">
    <property type="protein sequence ID" value="MFC4629127.1"/>
    <property type="molecule type" value="Genomic_DNA"/>
</dbReference>
<evidence type="ECO:0000256" key="2">
    <source>
        <dbReference type="ARBA" id="ARBA00022448"/>
    </source>
</evidence>
<feature type="transmembrane region" description="Helical" evidence="8">
    <location>
        <begin position="325"/>
        <end position="347"/>
    </location>
</feature>
<evidence type="ECO:0000256" key="8">
    <source>
        <dbReference type="SAM" id="Phobius"/>
    </source>
</evidence>
<proteinExistence type="predicted"/>
<feature type="transmembrane region" description="Helical" evidence="8">
    <location>
        <begin position="75"/>
        <end position="96"/>
    </location>
</feature>